<gene>
    <name evidence="2" type="ORF">CALCODRAFT_153350</name>
</gene>
<dbReference type="InParanoid" id="A0A165CMF4"/>
<feature type="compositionally biased region" description="Basic and acidic residues" evidence="1">
    <location>
        <begin position="8"/>
        <end position="25"/>
    </location>
</feature>
<feature type="compositionally biased region" description="Polar residues" evidence="1">
    <location>
        <begin position="155"/>
        <end position="170"/>
    </location>
</feature>
<reference evidence="2 3" key="1">
    <citation type="journal article" date="2016" name="Mol. Biol. Evol.">
        <title>Comparative Genomics of Early-Diverging Mushroom-Forming Fungi Provides Insights into the Origins of Lignocellulose Decay Capabilities.</title>
        <authorList>
            <person name="Nagy L.G."/>
            <person name="Riley R."/>
            <person name="Tritt A."/>
            <person name="Adam C."/>
            <person name="Daum C."/>
            <person name="Floudas D."/>
            <person name="Sun H."/>
            <person name="Yadav J.S."/>
            <person name="Pangilinan J."/>
            <person name="Larsson K.H."/>
            <person name="Matsuura K."/>
            <person name="Barry K."/>
            <person name="Labutti K."/>
            <person name="Kuo R."/>
            <person name="Ohm R.A."/>
            <person name="Bhattacharya S.S."/>
            <person name="Shirouzu T."/>
            <person name="Yoshinaga Y."/>
            <person name="Martin F.M."/>
            <person name="Grigoriev I.V."/>
            <person name="Hibbett D.S."/>
        </authorList>
    </citation>
    <scope>NUCLEOTIDE SEQUENCE [LARGE SCALE GENOMIC DNA]</scope>
    <source>
        <strain evidence="2 3">HHB12733</strain>
    </source>
</reference>
<accession>A0A165CMF4</accession>
<feature type="region of interest" description="Disordered" evidence="1">
    <location>
        <begin position="155"/>
        <end position="205"/>
    </location>
</feature>
<organism evidence="2 3">
    <name type="scientific">Calocera cornea HHB12733</name>
    <dbReference type="NCBI Taxonomy" id="1353952"/>
    <lineage>
        <taxon>Eukaryota</taxon>
        <taxon>Fungi</taxon>
        <taxon>Dikarya</taxon>
        <taxon>Basidiomycota</taxon>
        <taxon>Agaricomycotina</taxon>
        <taxon>Dacrymycetes</taxon>
        <taxon>Dacrymycetales</taxon>
        <taxon>Dacrymycetaceae</taxon>
        <taxon>Calocera</taxon>
    </lineage>
</organism>
<name>A0A165CMF4_9BASI</name>
<dbReference type="AlphaFoldDB" id="A0A165CMF4"/>
<feature type="compositionally biased region" description="Polar residues" evidence="1">
    <location>
        <begin position="41"/>
        <end position="53"/>
    </location>
</feature>
<proteinExistence type="predicted"/>
<evidence type="ECO:0000313" key="3">
    <source>
        <dbReference type="Proteomes" id="UP000076842"/>
    </source>
</evidence>
<evidence type="ECO:0000313" key="2">
    <source>
        <dbReference type="EMBL" id="KZT51045.1"/>
    </source>
</evidence>
<sequence length="205" mass="23422">MTFKRRRESRESSEERKNRRCESRAFRATSRVYMTPPTEPNSPSRNHAPTRGTNPYPERNSDPRHRQTRARCPTRSLKSAKVPPEPCLRPAPDALRLSRNFTYESPGTILRHAPRNRARFSEPANRLHGASRRVGIRATVCCNIFFIIFSTPYPTSTGSSIPSDSASRNTPHAHEAPPRLASPSWRRPTSGPRRRPRFSLPVRCQ</sequence>
<dbReference type="Proteomes" id="UP000076842">
    <property type="component" value="Unassembled WGS sequence"/>
</dbReference>
<dbReference type="EMBL" id="KV424128">
    <property type="protein sequence ID" value="KZT51045.1"/>
    <property type="molecule type" value="Genomic_DNA"/>
</dbReference>
<feature type="compositionally biased region" description="Low complexity" evidence="1">
    <location>
        <begin position="182"/>
        <end position="191"/>
    </location>
</feature>
<keyword evidence="3" id="KW-1185">Reference proteome</keyword>
<evidence type="ECO:0000256" key="1">
    <source>
        <dbReference type="SAM" id="MobiDB-lite"/>
    </source>
</evidence>
<feature type="region of interest" description="Disordered" evidence="1">
    <location>
        <begin position="1"/>
        <end position="91"/>
    </location>
</feature>
<protein>
    <submittedName>
        <fullName evidence="2">Uncharacterized protein</fullName>
    </submittedName>
</protein>